<dbReference type="Pfam" id="PF02517">
    <property type="entry name" value="Rce1-like"/>
    <property type="match status" value="1"/>
</dbReference>
<name>A0A512ALH6_9SPHN</name>
<organism evidence="3 4">
    <name type="scientific">Novosphingobium sediminis</name>
    <dbReference type="NCBI Taxonomy" id="707214"/>
    <lineage>
        <taxon>Bacteria</taxon>
        <taxon>Pseudomonadati</taxon>
        <taxon>Pseudomonadota</taxon>
        <taxon>Alphaproteobacteria</taxon>
        <taxon>Sphingomonadales</taxon>
        <taxon>Sphingomonadaceae</taxon>
        <taxon>Novosphingobium</taxon>
    </lineage>
</organism>
<feature type="transmembrane region" description="Helical" evidence="1">
    <location>
        <begin position="33"/>
        <end position="53"/>
    </location>
</feature>
<evidence type="ECO:0000259" key="2">
    <source>
        <dbReference type="Pfam" id="PF02517"/>
    </source>
</evidence>
<dbReference type="RefSeq" id="WP_147159898.1">
    <property type="nucleotide sequence ID" value="NZ_BJYR01000015.1"/>
</dbReference>
<proteinExistence type="predicted"/>
<gene>
    <name evidence="3" type="ORF">NSE01_24010</name>
</gene>
<feature type="domain" description="CAAX prenyl protease 2/Lysostaphin resistance protein A-like" evidence="2">
    <location>
        <begin position="123"/>
        <end position="224"/>
    </location>
</feature>
<dbReference type="InterPro" id="IPR003675">
    <property type="entry name" value="Rce1/LyrA-like_dom"/>
</dbReference>
<dbReference type="Proteomes" id="UP000321464">
    <property type="component" value="Unassembled WGS sequence"/>
</dbReference>
<evidence type="ECO:0000313" key="3">
    <source>
        <dbReference type="EMBL" id="GEO00569.1"/>
    </source>
</evidence>
<feature type="transmembrane region" description="Helical" evidence="1">
    <location>
        <begin position="73"/>
        <end position="94"/>
    </location>
</feature>
<accession>A0A512ALH6</accession>
<sequence>MSIATKSCVFLGLTFAISWLALVPRLWGYSITLAPLLFLLGPVLSAVICAMIFEPGRRLEALGLQFRPNVWWLVALLTPLALGVIAAAANLAIAGQDLLVADNWRAALAALGDIPQARYIPGAWALLPFCILLALFSEEPAWRGYLYHLWRDLGLWRSSVAVGIVWSVWHWPMLLLGVTGTHVGVPELAEFTVATLVLAAYATLLRDRSGSAIAVAIAHGGWNSVSHLGASLNIVASIAILGLLPMAIKQRQVAVDKADICG</sequence>
<feature type="transmembrane region" description="Helical" evidence="1">
    <location>
        <begin position="230"/>
        <end position="248"/>
    </location>
</feature>
<evidence type="ECO:0000313" key="4">
    <source>
        <dbReference type="Proteomes" id="UP000321464"/>
    </source>
</evidence>
<keyword evidence="1" id="KW-0812">Transmembrane</keyword>
<comment type="caution">
    <text evidence="3">The sequence shown here is derived from an EMBL/GenBank/DDBJ whole genome shotgun (WGS) entry which is preliminary data.</text>
</comment>
<keyword evidence="4" id="KW-1185">Reference proteome</keyword>
<protein>
    <submittedName>
        <fullName evidence="3">Abortive infection protein</fullName>
    </submittedName>
</protein>
<feature type="transmembrane region" description="Helical" evidence="1">
    <location>
        <begin position="7"/>
        <end position="27"/>
    </location>
</feature>
<dbReference type="GO" id="GO:0004175">
    <property type="term" value="F:endopeptidase activity"/>
    <property type="evidence" value="ECO:0007669"/>
    <property type="project" value="UniProtKB-ARBA"/>
</dbReference>
<dbReference type="GO" id="GO:0080120">
    <property type="term" value="P:CAAX-box protein maturation"/>
    <property type="evidence" value="ECO:0007669"/>
    <property type="project" value="UniProtKB-ARBA"/>
</dbReference>
<keyword evidence="1" id="KW-1133">Transmembrane helix</keyword>
<evidence type="ECO:0000256" key="1">
    <source>
        <dbReference type="SAM" id="Phobius"/>
    </source>
</evidence>
<dbReference type="PANTHER" id="PTHR35797:SF1">
    <property type="entry name" value="PROTEASE"/>
    <property type="match status" value="1"/>
</dbReference>
<feature type="transmembrane region" description="Helical" evidence="1">
    <location>
        <begin position="119"/>
        <end position="137"/>
    </location>
</feature>
<dbReference type="AlphaFoldDB" id="A0A512ALH6"/>
<dbReference type="EMBL" id="BJYR01000015">
    <property type="protein sequence ID" value="GEO00569.1"/>
    <property type="molecule type" value="Genomic_DNA"/>
</dbReference>
<reference evidence="3 4" key="1">
    <citation type="submission" date="2019-07" db="EMBL/GenBank/DDBJ databases">
        <title>Whole genome shotgun sequence of Novosphingobium sediminis NBRC 106119.</title>
        <authorList>
            <person name="Hosoyama A."/>
            <person name="Uohara A."/>
            <person name="Ohji S."/>
            <person name="Ichikawa N."/>
        </authorList>
    </citation>
    <scope>NUCLEOTIDE SEQUENCE [LARGE SCALE GENOMIC DNA]</scope>
    <source>
        <strain evidence="3 4">NBRC 106119</strain>
    </source>
</reference>
<dbReference type="InterPro" id="IPR042150">
    <property type="entry name" value="MmRce1-like"/>
</dbReference>
<dbReference type="OrthoDB" id="3693644at2"/>
<dbReference type="PANTHER" id="PTHR35797">
    <property type="entry name" value="PROTEASE-RELATED"/>
    <property type="match status" value="1"/>
</dbReference>
<keyword evidence="1" id="KW-0472">Membrane</keyword>
<feature type="transmembrane region" description="Helical" evidence="1">
    <location>
        <begin position="149"/>
        <end position="169"/>
    </location>
</feature>